<dbReference type="AlphaFoldDB" id="A0A9Q8STF7"/>
<dbReference type="RefSeq" id="XP_049144881.1">
    <property type="nucleotide sequence ID" value="XM_049287738.1"/>
</dbReference>
<keyword evidence="2" id="KW-1185">Reference proteome</keyword>
<accession>A0A9Q8STF7</accession>
<dbReference type="Proteomes" id="UP000830671">
    <property type="component" value="Chromosome 4"/>
</dbReference>
<name>A0A9Q8STF7_9PEZI</name>
<proteinExistence type="predicted"/>
<protein>
    <submittedName>
        <fullName evidence="1">Uncharacterized protein</fullName>
    </submittedName>
</protein>
<gene>
    <name evidence="1" type="ORF">CLUP02_08756</name>
</gene>
<dbReference type="KEGG" id="clup:CLUP02_08756"/>
<sequence length="585" mass="65681">MRSDKTLRLFVKVHIVPNPLLKAALRDSSQAAVTGLCSRVPELEPLARATTPFNSICVQSLAARHHSSKKLQVCSSSGKRRVIVMDSDKPTALSQPGKSHTDGSDRVSALALDPELAIVSEIPPPQNSRVSLFDNRQGWYRKPTLNTKCYTRGLDSEEGIAIAKEADLESALCIVSRCLLTEFDTYAMPSMQMPSHSRAEILGPPIPGDTRARKYGCLTFPNDNDFHSRLQVFHATHVTACSPRYSVFESLNVFTYRVLTYLSLLAEEVSTTSIFNFLSTLNAFTVPRQLGNLINQPDTTERSMMGLGPSCACPEKEKKIRRRIVPDDHRPTVLWHHQFQLPPNQCDIMNTHSICLLFPDRHVAALHLKSLGNLDERVCHHPDVFSDYWQAVIATGRMYRADAEKYPSIPWNSSDGTMDYSRGPRCNIGILRAVKSSDVLVEVAISRFWVNLFFHREPHYNQGGKVLVALRSTKRQQGPARGYPGEFPRYDVMVLWYRPVVAVTVHDCLDRDHGGYCSSPTTAFVLHESMQVLQAKVFAVVPYYINGSSFYQRTVDRPVRSGASTVSISRSSMVFEQLRIEKVEP</sequence>
<evidence type="ECO:0000313" key="2">
    <source>
        <dbReference type="Proteomes" id="UP000830671"/>
    </source>
</evidence>
<dbReference type="GeneID" id="73342748"/>
<organism evidence="1 2">
    <name type="scientific">Colletotrichum lupini</name>
    <dbReference type="NCBI Taxonomy" id="145971"/>
    <lineage>
        <taxon>Eukaryota</taxon>
        <taxon>Fungi</taxon>
        <taxon>Dikarya</taxon>
        <taxon>Ascomycota</taxon>
        <taxon>Pezizomycotina</taxon>
        <taxon>Sordariomycetes</taxon>
        <taxon>Hypocreomycetidae</taxon>
        <taxon>Glomerellales</taxon>
        <taxon>Glomerellaceae</taxon>
        <taxon>Colletotrichum</taxon>
        <taxon>Colletotrichum acutatum species complex</taxon>
    </lineage>
</organism>
<evidence type="ECO:0000313" key="1">
    <source>
        <dbReference type="EMBL" id="UQC83262.1"/>
    </source>
</evidence>
<reference evidence="1" key="1">
    <citation type="journal article" date="2021" name="Mol. Plant Microbe Interact.">
        <title>Complete Genome Sequence of the Plant-Pathogenic Fungus Colletotrichum lupini.</title>
        <authorList>
            <person name="Baroncelli R."/>
            <person name="Pensec F."/>
            <person name="Da Lio D."/>
            <person name="Boufleur T."/>
            <person name="Vicente I."/>
            <person name="Sarrocco S."/>
            <person name="Picot A."/>
            <person name="Baraldi E."/>
            <person name="Sukno S."/>
            <person name="Thon M."/>
            <person name="Le Floch G."/>
        </authorList>
    </citation>
    <scope>NUCLEOTIDE SEQUENCE</scope>
    <source>
        <strain evidence="1">IMI 504893</strain>
    </source>
</reference>
<dbReference type="EMBL" id="CP019476">
    <property type="protein sequence ID" value="UQC83262.1"/>
    <property type="molecule type" value="Genomic_DNA"/>
</dbReference>